<dbReference type="InterPro" id="IPR029021">
    <property type="entry name" value="Prot-tyrosine_phosphatase-like"/>
</dbReference>
<evidence type="ECO:0000256" key="4">
    <source>
        <dbReference type="ARBA" id="ARBA00022912"/>
    </source>
</evidence>
<keyword evidence="5" id="KW-1133">Transmembrane helix</keyword>
<keyword evidence="4" id="KW-0904">Protein phosphatase</keyword>
<reference evidence="7 8" key="1">
    <citation type="submission" date="2022-12" db="EMBL/GenBank/DDBJ databases">
        <title>Chromosome-level genome of Tegillarca granosa.</title>
        <authorList>
            <person name="Kim J."/>
        </authorList>
    </citation>
    <scope>NUCLEOTIDE SEQUENCE [LARGE SCALE GENOMIC DNA]</scope>
    <source>
        <strain evidence="7">Teg-2019</strain>
        <tissue evidence="7">Adductor muscle</tissue>
    </source>
</reference>
<keyword evidence="5" id="KW-0472">Membrane</keyword>
<evidence type="ECO:0000256" key="2">
    <source>
        <dbReference type="ARBA" id="ARBA00013064"/>
    </source>
</evidence>
<dbReference type="PANTHER" id="PTHR19134:SF562">
    <property type="entry name" value="PROTEIN-TYROSINE-PHOSPHATASE"/>
    <property type="match status" value="1"/>
</dbReference>
<dbReference type="Gene3D" id="2.170.300.10">
    <property type="entry name" value="Tie2 ligand-binding domain superfamily"/>
    <property type="match status" value="1"/>
</dbReference>
<dbReference type="Gene3D" id="3.90.190.10">
    <property type="entry name" value="Protein tyrosine phosphatase superfamily"/>
    <property type="match status" value="1"/>
</dbReference>
<keyword evidence="8" id="KW-1185">Reference proteome</keyword>
<name>A0ABQ9ER03_TEGGR</name>
<evidence type="ECO:0000259" key="6">
    <source>
        <dbReference type="PROSITE" id="PS50055"/>
    </source>
</evidence>
<dbReference type="Proteomes" id="UP001217089">
    <property type="component" value="Unassembled WGS sequence"/>
</dbReference>
<feature type="domain" description="Tyrosine-protein phosphatase" evidence="6">
    <location>
        <begin position="298"/>
        <end position="479"/>
    </location>
</feature>
<evidence type="ECO:0000313" key="8">
    <source>
        <dbReference type="Proteomes" id="UP001217089"/>
    </source>
</evidence>
<keyword evidence="5" id="KW-0812">Transmembrane</keyword>
<evidence type="ECO:0000313" key="7">
    <source>
        <dbReference type="EMBL" id="KAJ8306311.1"/>
    </source>
</evidence>
<dbReference type="PRINTS" id="PR00700">
    <property type="entry name" value="PRTYPHPHTASE"/>
</dbReference>
<proteinExistence type="inferred from homology"/>
<dbReference type="Pfam" id="PF00102">
    <property type="entry name" value="Y_phosphatase"/>
    <property type="match status" value="1"/>
</dbReference>
<dbReference type="SUPFAM" id="SSF52799">
    <property type="entry name" value="(Phosphotyrosine protein) phosphatases II"/>
    <property type="match status" value="1"/>
</dbReference>
<dbReference type="InterPro" id="IPR000242">
    <property type="entry name" value="PTP_cat"/>
</dbReference>
<dbReference type="InterPro" id="IPR050348">
    <property type="entry name" value="Protein-Tyr_Phosphatase"/>
</dbReference>
<dbReference type="PANTHER" id="PTHR19134">
    <property type="entry name" value="RECEPTOR-TYPE TYROSINE-PROTEIN PHOSPHATASE"/>
    <property type="match status" value="1"/>
</dbReference>
<evidence type="ECO:0000256" key="1">
    <source>
        <dbReference type="ARBA" id="ARBA00009580"/>
    </source>
</evidence>
<comment type="similarity">
    <text evidence="1">Belongs to the protein-tyrosine phosphatase family.</text>
</comment>
<gene>
    <name evidence="7" type="ORF">KUTeg_016856</name>
</gene>
<dbReference type="EC" id="3.1.3.48" evidence="2"/>
<comment type="caution">
    <text evidence="7">The sequence shown here is derived from an EMBL/GenBank/DDBJ whole genome shotgun (WGS) entry which is preliminary data.</text>
</comment>
<dbReference type="SMART" id="SM00194">
    <property type="entry name" value="PTPc"/>
    <property type="match status" value="1"/>
</dbReference>
<accession>A0ABQ9ER03</accession>
<sequence length="479" mass="53702">MACYCARGPCNKATGQCPLGGCILGWQGSTCNQRCSDGYFGNGCKKQCFCKSGPCDSFSGKCILDGCMDGYTGDTCSHLCVSGTFGRNCSKSCYCKHDSCRHDTGLCPKLECQDGWVGIYCNQACALGRYGPACQLSCQNCKGQNCSHTNGTCLNGCKEGWTGSECIMKSLAVQSAKNKPGKMLPIYIACIAGVILVVSIIVILMFVLRRKKHNKRKPVLGSETMERNGSTENLTEYREMNVQGQVHVNEAYSEDNEAGCSTDIKNQNANDYYNVIRNDTNISELRNLILNKKENDTFQEEYGKLPNGLVHPHTVSVKPENKAKNRFISVFSYDHSRVILNKIQNDEHSDYINANYIDGVDKSKAYIATQGPRKNTVFDFWRMVLECKCNKIVMLTGLVENGKVKCEKYWPNENKSLTLSYLRVEMKDCQNARFYTKRLFCVTNTRYRRIAFRLSVSFYNMARSRDPGSIRAGIIPQIF</sequence>
<feature type="transmembrane region" description="Helical" evidence="5">
    <location>
        <begin position="184"/>
        <end position="208"/>
    </location>
</feature>
<evidence type="ECO:0000256" key="5">
    <source>
        <dbReference type="SAM" id="Phobius"/>
    </source>
</evidence>
<dbReference type="PROSITE" id="PS50055">
    <property type="entry name" value="TYR_PHOSPHATASE_PTP"/>
    <property type="match status" value="1"/>
</dbReference>
<dbReference type="EMBL" id="JARBDR010000813">
    <property type="protein sequence ID" value="KAJ8306311.1"/>
    <property type="molecule type" value="Genomic_DNA"/>
</dbReference>
<keyword evidence="3" id="KW-0378">Hydrolase</keyword>
<protein>
    <recommendedName>
        <fullName evidence="2">protein-tyrosine-phosphatase</fullName>
        <ecNumber evidence="2">3.1.3.48</ecNumber>
    </recommendedName>
</protein>
<organism evidence="7 8">
    <name type="scientific">Tegillarca granosa</name>
    <name type="common">Malaysian cockle</name>
    <name type="synonym">Anadara granosa</name>
    <dbReference type="NCBI Taxonomy" id="220873"/>
    <lineage>
        <taxon>Eukaryota</taxon>
        <taxon>Metazoa</taxon>
        <taxon>Spiralia</taxon>
        <taxon>Lophotrochozoa</taxon>
        <taxon>Mollusca</taxon>
        <taxon>Bivalvia</taxon>
        <taxon>Autobranchia</taxon>
        <taxon>Pteriomorphia</taxon>
        <taxon>Arcoida</taxon>
        <taxon>Arcoidea</taxon>
        <taxon>Arcidae</taxon>
        <taxon>Tegillarca</taxon>
    </lineage>
</organism>
<evidence type="ECO:0000256" key="3">
    <source>
        <dbReference type="ARBA" id="ARBA00022801"/>
    </source>
</evidence>